<dbReference type="GO" id="GO:0005829">
    <property type="term" value="C:cytosol"/>
    <property type="evidence" value="ECO:0007669"/>
    <property type="project" value="TreeGrafter"/>
</dbReference>
<dbReference type="InterPro" id="IPR050164">
    <property type="entry name" value="Peptidase_C19"/>
</dbReference>
<feature type="region of interest" description="Disordered" evidence="1">
    <location>
        <begin position="1"/>
        <end position="123"/>
    </location>
</feature>
<dbReference type="Gene3D" id="3.90.70.10">
    <property type="entry name" value="Cysteine proteinases"/>
    <property type="match status" value="1"/>
</dbReference>
<dbReference type="PANTHER" id="PTHR24006:SF925">
    <property type="entry name" value="UBIQUITINYL HYDROLASE 1"/>
    <property type="match status" value="1"/>
</dbReference>
<sequence length="2467" mass="280532">MTAPDIDIVQSVAADEPAITASASPPRRDPIEDADASYTRKRPRLHSGSNSLCAMPSEPQTPANTAASPSEKQVEMTIRSHPPLSPKRGGDEDHGNANDFLEDPSPTPGQSPILITSSEDERGSPPIMIIDDDDDEAVGFSVQVDAEDYFRQFPYSQHGSYSTVVRDLTQHMQRIDNEIDFDFFPSLSRWLADLPEPSANSHGFYASKAMFWDDFSLLVNKVLSRKAAFGHQLDDRRTGDMFYSFLSAYIRICSYLLLADVHLLSRPRLSEMYNLPLLSQKHMRNWHTILLPDKAPVFSMVSKEYSADIRKMVSLLQKDFLVANGAQNLLRLANEAFHHVPLNTQAQIAAFTAPVLCSLGISMSQGPKSSNDDDRSEFCRRVLQFLEQYMDDLFDLSRTTDSTVARDLIQHFHSLLFELCIWDKKIESDLVDRYLDFRSVDSPTTSSSIESSLARKQDDYLNDPQYFPVLVANAWKFKILRRYLTKGKMDLRVMSIGVMDISLVEIWKQYNEANAAGKHPVMRYLADFLLDGKVVDYLVSVDSHPQLIARSGNIVGFLVVTQRWTDSQADAIWNTVATNPDPRVVTATMTMLRPIMHLMKPSDHLYFCTKLHETPISSYTMEIFRFLQDLGQKIVEKASAEDFAISESTARPWNVCIRLVRDIMSQKAPDKDMLDLYCEAAEHLKTFAHSVPIEERYSIYRNCANYIGSNSAEATGSARVIFSLASPIPSGDGSFFHENQDVTCKILSEITSYVDIEKNHEPSTHQQLALRCRLELLALMICRAGPAIPVEMYNQLWEHTIGLRALSNTARDWAWVQLLQTLKVAPNNDYCRQLVSSHMTHMDPSMYTNGMFEFVANYNFPMTRQPVVTDQGEKTVLQIPGADVLWSMVLSSPEGTIEDRAARLLASRYVQINEAEGVMLADVEIAHTVLVEKCMQEMRSACKVIRSQSPDSGDPTTMDVTASHLAVHENEGRCRRIILFQKLLLEMIRQKPEFNRNRRADSKVDETDVFYGDSIAIRVQCGNDRQVVMMGADHTVEDLYRRLCHVSKCTKVNLFAKGKRLNVSDRSNEKLSRIDFGGQLLVQRAPDAEVTQPLSGQSTGSSVFESTVGKYLDELFSLMETDDNLSRMVFDYLSFFPARHTFADSVMAGAARSEDLFPPGKLYQARYAAMALQARLREQIRNKSNLDEKFLVGAIRQLNEALLNPRLISDTISSFQELQLAAVLVAALLEFLRVERPSADASATYFSDGTRLGNRLIMILSVALETNEDATVVRDCYATILEASLHSRIIWEAFIEHPQVPQLHRALLLEDLREPLRQHVAQKIDSVCGGDLPSTCPLTKGEIATQFWAVISAIIPDSVRLPTQSFQLLDIAERVFRAKDEYERNEASLRLYLTKWIDLLLNHKHQEFVGRDEIDHVVFGLTKLISCCILSLKSFKKPLNTGDVMEKIFKKYIFTESRSSAEAGLATVPILESHTRHEMYDLMLALVDDSSTYNTLIKLAGDVENEEYEPALATVSVDRSMEIRSGTGYVGLYNPRAICYANSLLTQLFMNLNFREFILGLELQEGSGSQQLLLETQRLFTNMQHSFRRSADPRSFAACVKNSELMPIDISVQMDADEFYNSLFDQWERQLIKEEHKQHFRSFYGGQTLNQIKSKECEHVSERTEPFFAVQCDVQGKSTLQESLQAFVRGDVMEGDNKYKCESCGGRYVDAVKRTCFKEVPDNLIFHLKRFEFDLADFSRRKVYDHFEFPPSIDISTYHVDHLSDPSKSKEADIFDLVGVLVHTGTCEHGHYYSYIRERPCPTGNAAPTWVEFDDSNVGPFDPTDIGYWAFGGLTDDTFNRVPKQYSAYMLFYQRRTAVENDQRNWVPSPDGKTLKVPMPPALENEVDLKNEVFIREYCRFDPNHTKFVRQLHAMSRTINHGSCSEGHLQETRSLRIVLAHLGNVVWRHMTSDIFSETLLQIRRSVLPCSTCCNIVLKALATDEWNLLNLLLRCTHAKVRSQTRSFLIDCLKVSREKDPVSYGLEDAENDMDFDLSSLTGGILASFTTRLRIVTTETHMSIRGWDDFYLTLTQMLELGHVEIAVVLNGGFLDFCLKMLCMHSYKRFQDEDPDLWRIVSKKSGIYNRLIGFLSNLLLRIDTGLPAIASGADRLASLDRETMMFPLTYQERNMLYWWDSDLKAIAVLDKALEIFDESKMDYFNPGDMVKSMLGWRDPQAQSSLFKTLLEGIVTLDPPFCDAYMRASLSYCEGCPVVDSVNKIITTIAKAVASNSRIEEGRAPGGSAALDFFGGLLQIKNEAIFQQKHQYMFYAWVIGKSRIWAPPLLLHKLEDVRQGAQMLVCELYRTYEGWPVDLVQFRWKTLRETITDMMKRIVYEKDLGMPKHHLSPIIDTCQFLVQQLYDLNQSEDLELDLYRDVVNDTTRMQQWAEEIEPRLEAWPQDDSLSAADLYDNSGSESDGEEVYDNDV</sequence>
<dbReference type="Proteomes" id="UP000291422">
    <property type="component" value="Unassembled WGS sequence"/>
</dbReference>
<dbReference type="GO" id="GO:0016579">
    <property type="term" value="P:protein deubiquitination"/>
    <property type="evidence" value="ECO:0007669"/>
    <property type="project" value="InterPro"/>
</dbReference>
<dbReference type="Pfam" id="PF00443">
    <property type="entry name" value="UCH"/>
    <property type="match status" value="1"/>
</dbReference>
<dbReference type="Pfam" id="PF12030">
    <property type="entry name" value="DUF3517"/>
    <property type="match status" value="1"/>
</dbReference>
<feature type="compositionally biased region" description="Polar residues" evidence="1">
    <location>
        <begin position="108"/>
        <end position="117"/>
    </location>
</feature>
<feature type="domain" description="USP" evidence="2">
    <location>
        <begin position="1530"/>
        <end position="1856"/>
    </location>
</feature>
<reference evidence="4" key="1">
    <citation type="journal article" date="2019" name="bioRxiv">
        <title>Genomics, evolutionary history and diagnostics of the Alternaria alternata species group including apple and Asian pear pathotypes.</title>
        <authorList>
            <person name="Armitage A.D."/>
            <person name="Cockerton H.M."/>
            <person name="Sreenivasaprasad S."/>
            <person name="Woodhall J.W."/>
            <person name="Lane C.R."/>
            <person name="Harrison R.J."/>
            <person name="Clarkson J.P."/>
        </authorList>
    </citation>
    <scope>NUCLEOTIDE SEQUENCE [LARGE SCALE GENOMIC DNA]</scope>
    <source>
        <strain evidence="4">FERA 1177</strain>
    </source>
</reference>
<dbReference type="InterPro" id="IPR038765">
    <property type="entry name" value="Papain-like_cys_pep_sf"/>
</dbReference>
<accession>A0A4Q4NR56</accession>
<evidence type="ECO:0000256" key="1">
    <source>
        <dbReference type="SAM" id="MobiDB-lite"/>
    </source>
</evidence>
<dbReference type="GO" id="GO:0004843">
    <property type="term" value="F:cysteine-type deubiquitinase activity"/>
    <property type="evidence" value="ECO:0007669"/>
    <property type="project" value="InterPro"/>
</dbReference>
<comment type="caution">
    <text evidence="3">The sequence shown here is derived from an EMBL/GenBank/DDBJ whole genome shotgun (WGS) entry which is preliminary data.</text>
</comment>
<dbReference type="SUPFAM" id="SSF54001">
    <property type="entry name" value="Cysteine proteinases"/>
    <property type="match status" value="1"/>
</dbReference>
<gene>
    <name evidence="3" type="ORF">AA0117_g2285</name>
</gene>
<protein>
    <recommendedName>
        <fullName evidence="2">USP domain-containing protein</fullName>
    </recommendedName>
</protein>
<feature type="region of interest" description="Disordered" evidence="1">
    <location>
        <begin position="2445"/>
        <end position="2467"/>
    </location>
</feature>
<dbReference type="PROSITE" id="PS50235">
    <property type="entry name" value="USP_3"/>
    <property type="match status" value="1"/>
</dbReference>
<evidence type="ECO:0000313" key="3">
    <source>
        <dbReference type="EMBL" id="RYN81846.1"/>
    </source>
</evidence>
<organism evidence="3 4">
    <name type="scientific">Alternaria alternata</name>
    <name type="common">Alternaria rot fungus</name>
    <name type="synonym">Torula alternata</name>
    <dbReference type="NCBI Taxonomy" id="5599"/>
    <lineage>
        <taxon>Eukaryota</taxon>
        <taxon>Fungi</taxon>
        <taxon>Dikarya</taxon>
        <taxon>Ascomycota</taxon>
        <taxon>Pezizomycotina</taxon>
        <taxon>Dothideomycetes</taxon>
        <taxon>Pleosporomycetidae</taxon>
        <taxon>Pleosporales</taxon>
        <taxon>Pleosporineae</taxon>
        <taxon>Pleosporaceae</taxon>
        <taxon>Alternaria</taxon>
        <taxon>Alternaria sect. Alternaria</taxon>
        <taxon>Alternaria alternata complex</taxon>
    </lineage>
</organism>
<evidence type="ECO:0000259" key="2">
    <source>
        <dbReference type="PROSITE" id="PS50235"/>
    </source>
</evidence>
<dbReference type="GO" id="GO:0005634">
    <property type="term" value="C:nucleus"/>
    <property type="evidence" value="ECO:0007669"/>
    <property type="project" value="TreeGrafter"/>
</dbReference>
<name>A0A4Q4NR56_ALTAL</name>
<dbReference type="PANTHER" id="PTHR24006">
    <property type="entry name" value="UBIQUITIN CARBOXYL-TERMINAL HYDROLASE"/>
    <property type="match status" value="1"/>
</dbReference>
<evidence type="ECO:0000313" key="4">
    <source>
        <dbReference type="Proteomes" id="UP000291422"/>
    </source>
</evidence>
<dbReference type="InterPro" id="IPR028889">
    <property type="entry name" value="USP"/>
</dbReference>
<feature type="compositionally biased region" description="Polar residues" evidence="1">
    <location>
        <begin position="47"/>
        <end position="71"/>
    </location>
</feature>
<dbReference type="InterPro" id="IPR001394">
    <property type="entry name" value="Peptidase_C19_UCH"/>
</dbReference>
<dbReference type="InterPro" id="IPR021905">
    <property type="entry name" value="DUF3517"/>
</dbReference>
<feature type="compositionally biased region" description="Acidic residues" evidence="1">
    <location>
        <begin position="2457"/>
        <end position="2467"/>
    </location>
</feature>
<dbReference type="PROSITE" id="PS00973">
    <property type="entry name" value="USP_2"/>
    <property type="match status" value="1"/>
</dbReference>
<proteinExistence type="predicted"/>
<dbReference type="EMBL" id="PDXD01000002">
    <property type="protein sequence ID" value="RYN81846.1"/>
    <property type="molecule type" value="Genomic_DNA"/>
</dbReference>
<dbReference type="VEuPathDB" id="FungiDB:CC77DRAFT_28171"/>
<dbReference type="InterPro" id="IPR018200">
    <property type="entry name" value="USP_CS"/>
</dbReference>